<dbReference type="EMBL" id="FJUX01000067">
    <property type="protein sequence ID" value="CZT04209.1"/>
    <property type="molecule type" value="Genomic_DNA"/>
</dbReference>
<dbReference type="PANTHER" id="PTHR47356:SF2">
    <property type="entry name" value="FAD-BINDING DOMAIN-CONTAINING PROTEIN-RELATED"/>
    <property type="match status" value="1"/>
</dbReference>
<keyword evidence="3" id="KW-0274">FAD</keyword>
<dbReference type="AlphaFoldDB" id="A0A1E1L130"/>
<dbReference type="GO" id="GO:0071949">
    <property type="term" value="F:FAD binding"/>
    <property type="evidence" value="ECO:0007669"/>
    <property type="project" value="InterPro"/>
</dbReference>
<feature type="domain" description="FAD-binding" evidence="6">
    <location>
        <begin position="300"/>
        <end position="372"/>
    </location>
</feature>
<dbReference type="PANTHER" id="PTHR47356">
    <property type="entry name" value="FAD-DEPENDENT MONOOXYGENASE ASQG-RELATED"/>
    <property type="match status" value="1"/>
</dbReference>
<reference evidence="8" key="1">
    <citation type="submission" date="2016-03" db="EMBL/GenBank/DDBJ databases">
        <authorList>
            <person name="Guldener U."/>
        </authorList>
    </citation>
    <scope>NUCLEOTIDE SEQUENCE [LARGE SCALE GENOMIC DNA]</scope>
    <source>
        <strain evidence="8">04CH-RAC-A.6.1</strain>
    </source>
</reference>
<feature type="domain" description="FAD-binding" evidence="6">
    <location>
        <begin position="11"/>
        <end position="174"/>
    </location>
</feature>
<keyword evidence="5" id="KW-1133">Transmembrane helix</keyword>
<evidence type="ECO:0000256" key="1">
    <source>
        <dbReference type="ARBA" id="ARBA00007992"/>
    </source>
</evidence>
<dbReference type="InterPro" id="IPR036188">
    <property type="entry name" value="FAD/NAD-bd_sf"/>
</dbReference>
<dbReference type="SUPFAM" id="SSF51905">
    <property type="entry name" value="FAD/NAD(P)-binding domain"/>
    <property type="match status" value="1"/>
</dbReference>
<dbReference type="GO" id="GO:0004497">
    <property type="term" value="F:monooxygenase activity"/>
    <property type="evidence" value="ECO:0007669"/>
    <property type="project" value="InterPro"/>
</dbReference>
<gene>
    <name evidence="7" type="ORF">RAG0_10749</name>
</gene>
<evidence type="ECO:0000256" key="5">
    <source>
        <dbReference type="SAM" id="Phobius"/>
    </source>
</evidence>
<keyword evidence="2" id="KW-0285">Flavoprotein</keyword>
<dbReference type="PRINTS" id="PR00420">
    <property type="entry name" value="RNGMNOXGNASE"/>
</dbReference>
<evidence type="ECO:0000313" key="8">
    <source>
        <dbReference type="Proteomes" id="UP000178912"/>
    </source>
</evidence>
<evidence type="ECO:0000256" key="3">
    <source>
        <dbReference type="ARBA" id="ARBA00022827"/>
    </source>
</evidence>
<dbReference type="Pfam" id="PF01494">
    <property type="entry name" value="FAD_binding_3"/>
    <property type="match status" value="2"/>
</dbReference>
<keyword evidence="5" id="KW-0472">Membrane</keyword>
<proteinExistence type="inferred from homology"/>
<dbReference type="InterPro" id="IPR050562">
    <property type="entry name" value="FAD_mOase_fung"/>
</dbReference>
<sequence length="805" mass="88824">MSTYQARSKRVRVVIVGGSIAGLTLAHCLHHSDIDFVLLEAHKEIAPEVGASIVLLPNGARVMDQLGMFQDIFAAAEPLSHGRLWTADGELVIQDDGPLLIKRRTGYPVSLVLRSHLLKVLSDHIPDKSKIHLSKRVTKIDHTEDEVVVHCKDGSLFSGEIVVGADGVHSTVKSLMQDHIDRLYPGKANKDRNSLSAEYNCIFGLGRSIPGTLQAVSHRTYAKGISALTFVGEGGKMSWFLFSKLDKKFFGKDIPKYTQEHMGEAIKPFLKLHMTDSITFDQLWETRTYATMTCIEESKNANWTADRFVCLGDAIHKMTPNLGAGGNAAIESAAALANSLATLPKHTISVAQIQHVLRAFYDKRHDRANKTLESANKLTRVEALSNFGHKIMAFYVFPYLGDLIIDMTCDAMVGAEILEALPPPTQSLEATMPWNPNFGAGKHESKWKRAIWALPILLALYAASQTMGLTIDNILSVEPVGETINFGNGILAPVGFKYFGNAGFDAFLVQFVAFFTPVVGDWSPITRLQAYGFFADLVSIQTIWYIEGLRRGNVFTAAHLLPTLFGIMYQIRGIGYIAPIYCFLHYIQSPLENYAAADNRMAQISGAKTIIPTIVLSYVIPTLTMFFIPGLANRQWVNGIFWQPFPVYGAILQRILPTFVKDTTQRDRISNPTADMPYLRAAYRFSTAVGALTYFSLHLASPIPLSKVFFGNLGSPSAALPLIEAAVKSLRYDQICAFSATAIWTLLSFKDLKSAGKLQAGWARIVGSFVAMNLVIGPGAALSIMWAWREEILAARQDLVTKDVW</sequence>
<dbReference type="Proteomes" id="UP000178912">
    <property type="component" value="Unassembled WGS sequence"/>
</dbReference>
<comment type="similarity">
    <text evidence="1">Belongs to the paxM FAD-dependent monooxygenase family.</text>
</comment>
<organism evidence="7 8">
    <name type="scientific">Rhynchosporium agropyri</name>
    <dbReference type="NCBI Taxonomy" id="914238"/>
    <lineage>
        <taxon>Eukaryota</taxon>
        <taxon>Fungi</taxon>
        <taxon>Dikarya</taxon>
        <taxon>Ascomycota</taxon>
        <taxon>Pezizomycotina</taxon>
        <taxon>Leotiomycetes</taxon>
        <taxon>Helotiales</taxon>
        <taxon>Ploettnerulaceae</taxon>
        <taxon>Rhynchosporium</taxon>
    </lineage>
</organism>
<evidence type="ECO:0000256" key="4">
    <source>
        <dbReference type="ARBA" id="ARBA00023002"/>
    </source>
</evidence>
<dbReference type="Gene3D" id="3.50.50.60">
    <property type="entry name" value="FAD/NAD(P)-binding domain"/>
    <property type="match status" value="1"/>
</dbReference>
<keyword evidence="8" id="KW-1185">Reference proteome</keyword>
<keyword evidence="4" id="KW-0560">Oxidoreductase</keyword>
<evidence type="ECO:0000256" key="2">
    <source>
        <dbReference type="ARBA" id="ARBA00022630"/>
    </source>
</evidence>
<accession>A0A1E1L130</accession>
<feature type="transmembrane region" description="Helical" evidence="5">
    <location>
        <begin position="761"/>
        <end position="788"/>
    </location>
</feature>
<name>A0A1E1L130_9HELO</name>
<protein>
    <recommendedName>
        <fullName evidence="6">FAD-binding domain-containing protein</fullName>
    </recommendedName>
</protein>
<evidence type="ECO:0000259" key="6">
    <source>
        <dbReference type="Pfam" id="PF01494"/>
    </source>
</evidence>
<dbReference type="OrthoDB" id="10029326at2759"/>
<evidence type="ECO:0000313" key="7">
    <source>
        <dbReference type="EMBL" id="CZT04209.1"/>
    </source>
</evidence>
<feature type="transmembrane region" description="Helical" evidence="5">
    <location>
        <begin position="609"/>
        <end position="628"/>
    </location>
</feature>
<keyword evidence="5" id="KW-0812">Transmembrane</keyword>
<dbReference type="InterPro" id="IPR002938">
    <property type="entry name" value="FAD-bd"/>
</dbReference>